<dbReference type="AlphaFoldDB" id="A0A1J4J5N5"/>
<dbReference type="EMBL" id="MLAK01001402">
    <property type="protein sequence ID" value="OHS93447.1"/>
    <property type="molecule type" value="Genomic_DNA"/>
</dbReference>
<proteinExistence type="predicted"/>
<evidence type="ECO:0000313" key="2">
    <source>
        <dbReference type="Proteomes" id="UP000179807"/>
    </source>
</evidence>
<keyword evidence="2" id="KW-1185">Reference proteome</keyword>
<dbReference type="Proteomes" id="UP000179807">
    <property type="component" value="Unassembled WGS sequence"/>
</dbReference>
<comment type="caution">
    <text evidence="1">The sequence shown here is derived from an EMBL/GenBank/DDBJ whole genome shotgun (WGS) entry which is preliminary data.</text>
</comment>
<evidence type="ECO:0008006" key="3">
    <source>
        <dbReference type="Google" id="ProtNLM"/>
    </source>
</evidence>
<dbReference type="GeneID" id="94847818"/>
<sequence length="116" mass="13472">MSLDRRIVDQALAKYSEILNTKPPENPDDDPLRKFYNEKSKLTDGDRKMGAKNIVEQLRREQREITFESYSTAEIDEKHIIITGQCLIGNNRTSFTIALECDENYNVFISNQIMNL</sequence>
<reference evidence="1" key="1">
    <citation type="submission" date="2016-10" db="EMBL/GenBank/DDBJ databases">
        <authorList>
            <person name="Benchimol M."/>
            <person name="Almeida L.G."/>
            <person name="Vasconcelos A.T."/>
            <person name="Perreira-Neves A."/>
            <person name="Rosa I.A."/>
            <person name="Tasca T."/>
            <person name="Bogo M.R."/>
            <person name="de Souza W."/>
        </authorList>
    </citation>
    <scope>NUCLEOTIDE SEQUENCE [LARGE SCALE GENOMIC DNA]</scope>
    <source>
        <strain evidence="1">K</strain>
    </source>
</reference>
<gene>
    <name evidence="1" type="ORF">TRFO_40285</name>
</gene>
<evidence type="ECO:0000313" key="1">
    <source>
        <dbReference type="EMBL" id="OHS93447.1"/>
    </source>
</evidence>
<organism evidence="1 2">
    <name type="scientific">Tritrichomonas foetus</name>
    <dbReference type="NCBI Taxonomy" id="1144522"/>
    <lineage>
        <taxon>Eukaryota</taxon>
        <taxon>Metamonada</taxon>
        <taxon>Parabasalia</taxon>
        <taxon>Tritrichomonadida</taxon>
        <taxon>Tritrichomonadidae</taxon>
        <taxon>Tritrichomonas</taxon>
    </lineage>
</organism>
<dbReference type="RefSeq" id="XP_068346584.1">
    <property type="nucleotide sequence ID" value="XM_068513114.1"/>
</dbReference>
<name>A0A1J4J5N5_9EUKA</name>
<protein>
    <recommendedName>
        <fullName evidence="3">NTF2 domain-containing protein</fullName>
    </recommendedName>
</protein>
<accession>A0A1J4J5N5</accession>
<dbReference type="VEuPathDB" id="TrichDB:TRFO_40285"/>